<name>A0A9W9TPY8_9EURO</name>
<dbReference type="OrthoDB" id="2245455at2759"/>
<dbReference type="EMBL" id="JAPQKS010000004">
    <property type="protein sequence ID" value="KAJ5232764.1"/>
    <property type="molecule type" value="Genomic_DNA"/>
</dbReference>
<dbReference type="PANTHER" id="PTHR37327">
    <property type="entry name" value="CHROMOSOME 1, WHOLE GENOME SHOTGUN SEQUENCE"/>
    <property type="match status" value="1"/>
</dbReference>
<feature type="region of interest" description="Disordered" evidence="1">
    <location>
        <begin position="167"/>
        <end position="192"/>
    </location>
</feature>
<proteinExistence type="predicted"/>
<evidence type="ECO:0000313" key="2">
    <source>
        <dbReference type="EMBL" id="KAJ5232764.1"/>
    </source>
</evidence>
<comment type="caution">
    <text evidence="2">The sequence shown here is derived from an EMBL/GenBank/DDBJ whole genome shotgun (WGS) entry which is preliminary data.</text>
</comment>
<dbReference type="AlphaFoldDB" id="A0A9W9TPY8"/>
<dbReference type="GeneID" id="83202319"/>
<dbReference type="Proteomes" id="UP001150941">
    <property type="component" value="Unassembled WGS sequence"/>
</dbReference>
<gene>
    <name evidence="2" type="ORF">N7468_005720</name>
</gene>
<dbReference type="RefSeq" id="XP_058330756.1">
    <property type="nucleotide sequence ID" value="XM_058475016.1"/>
</dbReference>
<organism evidence="2 3">
    <name type="scientific">Penicillium chermesinum</name>
    <dbReference type="NCBI Taxonomy" id="63820"/>
    <lineage>
        <taxon>Eukaryota</taxon>
        <taxon>Fungi</taxon>
        <taxon>Dikarya</taxon>
        <taxon>Ascomycota</taxon>
        <taxon>Pezizomycotina</taxon>
        <taxon>Eurotiomycetes</taxon>
        <taxon>Eurotiomycetidae</taxon>
        <taxon>Eurotiales</taxon>
        <taxon>Aspergillaceae</taxon>
        <taxon>Penicillium</taxon>
    </lineage>
</organism>
<reference evidence="2" key="2">
    <citation type="journal article" date="2023" name="IMA Fungus">
        <title>Comparative genomic study of the Penicillium genus elucidates a diverse pangenome and 15 lateral gene transfer events.</title>
        <authorList>
            <person name="Petersen C."/>
            <person name="Sorensen T."/>
            <person name="Nielsen M.R."/>
            <person name="Sondergaard T.E."/>
            <person name="Sorensen J.L."/>
            <person name="Fitzpatrick D.A."/>
            <person name="Frisvad J.C."/>
            <person name="Nielsen K.L."/>
        </authorList>
    </citation>
    <scope>NUCLEOTIDE SEQUENCE</scope>
    <source>
        <strain evidence="2">IBT 19713</strain>
    </source>
</reference>
<evidence type="ECO:0000313" key="3">
    <source>
        <dbReference type="Proteomes" id="UP001150941"/>
    </source>
</evidence>
<evidence type="ECO:0000256" key="1">
    <source>
        <dbReference type="SAM" id="MobiDB-lite"/>
    </source>
</evidence>
<dbReference type="PANTHER" id="PTHR37327:SF1">
    <property type="entry name" value="MICROTUBULE INTERACTING AND TRANSPORT DOMAIN-CONTAINING PROTEIN"/>
    <property type="match status" value="1"/>
</dbReference>
<reference evidence="2" key="1">
    <citation type="submission" date="2022-11" db="EMBL/GenBank/DDBJ databases">
        <authorList>
            <person name="Petersen C."/>
        </authorList>
    </citation>
    <scope>NUCLEOTIDE SEQUENCE</scope>
    <source>
        <strain evidence="2">IBT 19713</strain>
    </source>
</reference>
<feature type="compositionally biased region" description="Polar residues" evidence="1">
    <location>
        <begin position="182"/>
        <end position="191"/>
    </location>
</feature>
<sequence>MTTPAMPTPTATHLSPVSVPTGGMNLFDYEIHSPTSPGRPNSLVPNAPAPLEPCPESFLLRPFWLMRSLYQTIAHPHGGYISAKLFVPRDIWRVKNVKLKAVEDKVSQCDLLTAALLKLAKVDPYDADAVLEEMEGLEIVLNQVQTVLTKKLGHEVGVQTAIPLLKQNAPPEDSSHSEPAQPRTSGTSNKSYIPGWKRLRAKTSGIGTTASTTTTSRESHKENLTINTVPMTIGPSTQPVRDVTKLEFSGPHAHYMGALARLFDAAQVVGKLATILFIIPFIISNKSTDQIAQQVEDPGLRHSSKTHVGLELSTRHAAEFFGFYICRFALADISLMLDKYIKRGSEWVLI</sequence>
<protein>
    <submittedName>
        <fullName evidence="2">Uncharacterized protein</fullName>
    </submittedName>
</protein>
<keyword evidence="3" id="KW-1185">Reference proteome</keyword>
<accession>A0A9W9TPY8</accession>